<gene>
    <name evidence="2" type="ORF">GDO78_005074</name>
</gene>
<keyword evidence="3" id="KW-1185">Reference proteome</keyword>
<evidence type="ECO:0000313" key="2">
    <source>
        <dbReference type="EMBL" id="KAG9488881.1"/>
    </source>
</evidence>
<evidence type="ECO:0008006" key="4">
    <source>
        <dbReference type="Google" id="ProtNLM"/>
    </source>
</evidence>
<feature type="signal peptide" evidence="1">
    <location>
        <begin position="1"/>
        <end position="20"/>
    </location>
</feature>
<reference evidence="2" key="1">
    <citation type="thesis" date="2020" institute="ProQuest LLC" country="789 East Eisenhower Parkway, Ann Arbor, MI, USA">
        <title>Comparative Genomics and Chromosome Evolution.</title>
        <authorList>
            <person name="Mudd A.B."/>
        </authorList>
    </citation>
    <scope>NUCLEOTIDE SEQUENCE</scope>
    <source>
        <strain evidence="2">HN-11 Male</strain>
        <tissue evidence="2">Kidney and liver</tissue>
    </source>
</reference>
<accession>A0A8J6FK92</accession>
<organism evidence="2 3">
    <name type="scientific">Eleutherodactylus coqui</name>
    <name type="common">Puerto Rican coqui</name>
    <dbReference type="NCBI Taxonomy" id="57060"/>
    <lineage>
        <taxon>Eukaryota</taxon>
        <taxon>Metazoa</taxon>
        <taxon>Chordata</taxon>
        <taxon>Craniata</taxon>
        <taxon>Vertebrata</taxon>
        <taxon>Euteleostomi</taxon>
        <taxon>Amphibia</taxon>
        <taxon>Batrachia</taxon>
        <taxon>Anura</taxon>
        <taxon>Neobatrachia</taxon>
        <taxon>Hyloidea</taxon>
        <taxon>Eleutherodactylidae</taxon>
        <taxon>Eleutherodactylinae</taxon>
        <taxon>Eleutherodactylus</taxon>
        <taxon>Eleutherodactylus</taxon>
    </lineage>
</organism>
<keyword evidence="1" id="KW-0732">Signal</keyword>
<protein>
    <recommendedName>
        <fullName evidence="4">Secreted protein</fullName>
    </recommendedName>
</protein>
<dbReference type="EMBL" id="WNTK01000002">
    <property type="protein sequence ID" value="KAG9488881.1"/>
    <property type="molecule type" value="Genomic_DNA"/>
</dbReference>
<evidence type="ECO:0000313" key="3">
    <source>
        <dbReference type="Proteomes" id="UP000770717"/>
    </source>
</evidence>
<dbReference type="Proteomes" id="UP000770717">
    <property type="component" value="Unassembled WGS sequence"/>
</dbReference>
<name>A0A8J6FK92_ELECQ</name>
<evidence type="ECO:0000256" key="1">
    <source>
        <dbReference type="SAM" id="SignalP"/>
    </source>
</evidence>
<sequence length="93" mass="10601">MGKTILIFNIALWVLEETGGQVGQRELKYSRGETEQQQPESAYRWRGTRLTASVMLTTDIPESRPCTRKRKKVGDEVRQARHIALKSNKGGQE</sequence>
<comment type="caution">
    <text evidence="2">The sequence shown here is derived from an EMBL/GenBank/DDBJ whole genome shotgun (WGS) entry which is preliminary data.</text>
</comment>
<feature type="chain" id="PRO_5035290603" description="Secreted protein" evidence="1">
    <location>
        <begin position="21"/>
        <end position="93"/>
    </location>
</feature>
<dbReference type="AlphaFoldDB" id="A0A8J6FK92"/>
<proteinExistence type="predicted"/>